<evidence type="ECO:0000313" key="2">
    <source>
        <dbReference type="EMBL" id="QBQ96288.1"/>
    </source>
</evidence>
<keyword evidence="3" id="KW-1185">Reference proteome</keyword>
<sequence>MIPAYTKHRRSSSGHRYWRVRCPTTYESGNYMACAELAMHATIGGSNMLTPSSTMTASATISGYPTSNAVDGNPSTFWTTGGTAPPSGGHWLACDFGSGAAVTVAEVVYTVRPDTYREDPASLYVDYSDNGTTWTNAWSVSSIPSWTAGQTRTFS</sequence>
<proteinExistence type="predicted"/>
<dbReference type="KEGG" id="ppai:E1956_03280"/>
<dbReference type="RefSeq" id="WP_134747392.1">
    <property type="nucleotide sequence ID" value="NZ_CP038148.1"/>
</dbReference>
<protein>
    <submittedName>
        <fullName evidence="2">Discoidin domain-containing protein</fullName>
    </submittedName>
</protein>
<gene>
    <name evidence="2" type="ORF">E1956_03280</name>
</gene>
<dbReference type="SUPFAM" id="SSF49785">
    <property type="entry name" value="Galactose-binding domain-like"/>
    <property type="match status" value="1"/>
</dbReference>
<name>A0A4P7CKS3_9BURK</name>
<dbReference type="InterPro" id="IPR000421">
    <property type="entry name" value="FA58C"/>
</dbReference>
<accession>A0A4P7CKS3</accession>
<dbReference type="Gene3D" id="2.60.120.260">
    <property type="entry name" value="Galactose-binding domain-like"/>
    <property type="match status" value="1"/>
</dbReference>
<dbReference type="InterPro" id="IPR008979">
    <property type="entry name" value="Galactose-bd-like_sf"/>
</dbReference>
<evidence type="ECO:0000313" key="3">
    <source>
        <dbReference type="Proteomes" id="UP000295727"/>
    </source>
</evidence>
<reference evidence="2 3" key="1">
    <citation type="submission" date="2019-03" db="EMBL/GenBank/DDBJ databases">
        <title>Paraburkholderia sp. 7MH5, isolated from subtropical forest soil.</title>
        <authorList>
            <person name="Gao Z.-H."/>
            <person name="Qiu L.-H."/>
        </authorList>
    </citation>
    <scope>NUCLEOTIDE SEQUENCE [LARGE SCALE GENOMIC DNA]</scope>
    <source>
        <strain evidence="2 3">7MH5</strain>
    </source>
</reference>
<evidence type="ECO:0000259" key="1">
    <source>
        <dbReference type="PROSITE" id="PS50022"/>
    </source>
</evidence>
<feature type="domain" description="F5/8 type C" evidence="1">
    <location>
        <begin position="38"/>
        <end position="155"/>
    </location>
</feature>
<dbReference type="EMBL" id="CP038148">
    <property type="protein sequence ID" value="QBQ96288.1"/>
    <property type="molecule type" value="Genomic_DNA"/>
</dbReference>
<dbReference type="Pfam" id="PF00754">
    <property type="entry name" value="F5_F8_type_C"/>
    <property type="match status" value="1"/>
</dbReference>
<dbReference type="PROSITE" id="PS50022">
    <property type="entry name" value="FA58C_3"/>
    <property type="match status" value="1"/>
</dbReference>
<organism evidence="2 3">
    <name type="scientific">Paraburkholderia pallida</name>
    <dbReference type="NCBI Taxonomy" id="2547399"/>
    <lineage>
        <taxon>Bacteria</taxon>
        <taxon>Pseudomonadati</taxon>
        <taxon>Pseudomonadota</taxon>
        <taxon>Betaproteobacteria</taxon>
        <taxon>Burkholderiales</taxon>
        <taxon>Burkholderiaceae</taxon>
        <taxon>Paraburkholderia</taxon>
    </lineage>
</organism>
<dbReference type="Proteomes" id="UP000295727">
    <property type="component" value="Chromosome 1"/>
</dbReference>
<dbReference type="AlphaFoldDB" id="A0A4P7CKS3"/>
<dbReference type="OrthoDB" id="9783748at2"/>